<proteinExistence type="predicted"/>
<dbReference type="SUPFAM" id="SSF54909">
    <property type="entry name" value="Dimeric alpha+beta barrel"/>
    <property type="match status" value="1"/>
</dbReference>
<sequence length="143" mass="16143">MKLIDEKDKKIIGMLAEDSRVSYTKMAKELGITEAAIRKRVKNLEARGIIRKYTIEVDSTKLGYNVVSLTGVDTEPEKFLDVAKKLKDEEFTRSVYITTGDHMIMAEIWAKDGDELTKIISEKIGKIPGVKKICPAIILEKLK</sequence>
<dbReference type="InterPro" id="IPR019888">
    <property type="entry name" value="Tscrpt_reg_AsnC-like"/>
</dbReference>
<protein>
    <submittedName>
        <fullName evidence="5">Transcriptional regulator, AsnC family</fullName>
    </submittedName>
</protein>
<keyword evidence="6" id="KW-1185">Reference proteome</keyword>
<dbReference type="Pfam" id="PF01037">
    <property type="entry name" value="AsnC_trans_reg"/>
    <property type="match status" value="1"/>
</dbReference>
<dbReference type="GO" id="GO:0043565">
    <property type="term" value="F:sequence-specific DNA binding"/>
    <property type="evidence" value="ECO:0007669"/>
    <property type="project" value="InterPro"/>
</dbReference>
<dbReference type="InterPro" id="IPR011008">
    <property type="entry name" value="Dimeric_a/b-barrel"/>
</dbReference>
<dbReference type="InterPro" id="IPR036390">
    <property type="entry name" value="WH_DNA-bd_sf"/>
</dbReference>
<evidence type="ECO:0000313" key="5">
    <source>
        <dbReference type="EMBL" id="AGK61658.1"/>
    </source>
</evidence>
<dbReference type="PRINTS" id="PR00033">
    <property type="entry name" value="HTHASNC"/>
</dbReference>
<dbReference type="GO" id="GO:0005829">
    <property type="term" value="C:cytosol"/>
    <property type="evidence" value="ECO:0007669"/>
    <property type="project" value="TreeGrafter"/>
</dbReference>
<keyword evidence="1" id="KW-0805">Transcription regulation</keyword>
<dbReference type="InterPro" id="IPR000485">
    <property type="entry name" value="AsnC-type_HTH_dom"/>
</dbReference>
<feature type="domain" description="HTH asnC-type" evidence="4">
    <location>
        <begin position="4"/>
        <end position="65"/>
    </location>
</feature>
<dbReference type="SUPFAM" id="SSF46785">
    <property type="entry name" value="Winged helix' DNA-binding domain"/>
    <property type="match status" value="1"/>
</dbReference>
<dbReference type="AlphaFoldDB" id="N0BF61"/>
<dbReference type="InterPro" id="IPR036388">
    <property type="entry name" value="WH-like_DNA-bd_sf"/>
</dbReference>
<dbReference type="EMBL" id="CP005290">
    <property type="protein sequence ID" value="AGK61658.1"/>
    <property type="molecule type" value="Genomic_DNA"/>
</dbReference>
<dbReference type="SMART" id="SM00344">
    <property type="entry name" value="HTH_ASNC"/>
    <property type="match status" value="1"/>
</dbReference>
<dbReference type="eggNOG" id="arCOG01580">
    <property type="taxonomic scope" value="Archaea"/>
</dbReference>
<organism evidence="5 6">
    <name type="scientific">Archaeoglobus sulfaticallidus PM70-1</name>
    <dbReference type="NCBI Taxonomy" id="387631"/>
    <lineage>
        <taxon>Archaea</taxon>
        <taxon>Methanobacteriati</taxon>
        <taxon>Methanobacteriota</taxon>
        <taxon>Archaeoglobi</taxon>
        <taxon>Archaeoglobales</taxon>
        <taxon>Archaeoglobaceae</taxon>
        <taxon>Archaeoglobus</taxon>
    </lineage>
</organism>
<evidence type="ECO:0000256" key="1">
    <source>
        <dbReference type="ARBA" id="ARBA00023015"/>
    </source>
</evidence>
<evidence type="ECO:0000313" key="6">
    <source>
        <dbReference type="Proteomes" id="UP000013307"/>
    </source>
</evidence>
<evidence type="ECO:0000259" key="4">
    <source>
        <dbReference type="PROSITE" id="PS50956"/>
    </source>
</evidence>
<dbReference type="STRING" id="387631.Asulf_01686"/>
<dbReference type="Gene3D" id="3.30.70.920">
    <property type="match status" value="1"/>
</dbReference>
<dbReference type="HOGENOM" id="CLU_091233_5_4_2"/>
<dbReference type="PROSITE" id="PS50956">
    <property type="entry name" value="HTH_ASNC_2"/>
    <property type="match status" value="1"/>
</dbReference>
<keyword evidence="2" id="KW-0238">DNA-binding</keyword>
<gene>
    <name evidence="5" type="ORF">Asulf_01686</name>
</gene>
<dbReference type="Proteomes" id="UP000013307">
    <property type="component" value="Chromosome"/>
</dbReference>
<dbReference type="PANTHER" id="PTHR30154">
    <property type="entry name" value="LEUCINE-RESPONSIVE REGULATORY PROTEIN"/>
    <property type="match status" value="1"/>
</dbReference>
<evidence type="ECO:0000256" key="3">
    <source>
        <dbReference type="ARBA" id="ARBA00023163"/>
    </source>
</evidence>
<reference evidence="5 6" key="1">
    <citation type="journal article" date="2013" name="Genome Announc.">
        <title>Complete Genome Sequence of the Thermophilic and Facultatively Chemolithoautotrophic Sulfate Reducer Archaeoglobus sulfaticallidus Strain PM70-1T.</title>
        <authorList>
            <person name="Stokke R."/>
            <person name="Hocking W.P."/>
            <person name="Steinsbu B.O."/>
            <person name="Steen I.H."/>
        </authorList>
    </citation>
    <scope>NUCLEOTIDE SEQUENCE [LARGE SCALE GENOMIC DNA]</scope>
    <source>
        <strain evidence="5">PM70-1</strain>
    </source>
</reference>
<dbReference type="KEGG" id="ast:Asulf_01686"/>
<dbReference type="GO" id="GO:0043200">
    <property type="term" value="P:response to amino acid"/>
    <property type="evidence" value="ECO:0007669"/>
    <property type="project" value="TreeGrafter"/>
</dbReference>
<dbReference type="InterPro" id="IPR019887">
    <property type="entry name" value="Tscrpt_reg_AsnC/Lrp_C"/>
</dbReference>
<name>N0BF61_9EURY</name>
<dbReference type="Pfam" id="PF13404">
    <property type="entry name" value="HTH_AsnC-type"/>
    <property type="match status" value="1"/>
</dbReference>
<evidence type="ECO:0000256" key="2">
    <source>
        <dbReference type="ARBA" id="ARBA00023125"/>
    </source>
</evidence>
<dbReference type="Gene3D" id="1.10.10.10">
    <property type="entry name" value="Winged helix-like DNA-binding domain superfamily/Winged helix DNA-binding domain"/>
    <property type="match status" value="1"/>
</dbReference>
<accession>N0BF61</accession>
<dbReference type="PANTHER" id="PTHR30154:SF50">
    <property type="entry name" value="TRANSCRIPTIONAL REGULATOR, ASNC FAMILY"/>
    <property type="match status" value="1"/>
</dbReference>
<keyword evidence="3" id="KW-0804">Transcription</keyword>